<dbReference type="Gene3D" id="3.40.50.300">
    <property type="entry name" value="P-loop containing nucleotide triphosphate hydrolases"/>
    <property type="match status" value="1"/>
</dbReference>
<dbReference type="PROSITE" id="PS51419">
    <property type="entry name" value="RAB"/>
    <property type="match status" value="1"/>
</dbReference>
<dbReference type="PANTHER" id="PTHR47980">
    <property type="entry name" value="LD44762P"/>
    <property type="match status" value="1"/>
</dbReference>
<keyword evidence="3" id="KW-0547">Nucleotide-binding</keyword>
<dbReference type="InterPro" id="IPR001806">
    <property type="entry name" value="Small_GTPase"/>
</dbReference>
<dbReference type="InterPro" id="IPR027417">
    <property type="entry name" value="P-loop_NTPase"/>
</dbReference>
<dbReference type="EMBL" id="HBHK01026279">
    <property type="protein sequence ID" value="CAD9705947.1"/>
    <property type="molecule type" value="Transcribed_RNA"/>
</dbReference>
<evidence type="ECO:0000256" key="4">
    <source>
        <dbReference type="ARBA" id="ARBA00023134"/>
    </source>
</evidence>
<dbReference type="SMART" id="SM00176">
    <property type="entry name" value="RAN"/>
    <property type="match status" value="1"/>
</dbReference>
<keyword evidence="4" id="KW-0342">GTP-binding</keyword>
<dbReference type="InterPro" id="IPR050305">
    <property type="entry name" value="Small_GTPase_Rab"/>
</dbReference>
<reference evidence="8" key="1">
    <citation type="submission" date="2021-01" db="EMBL/GenBank/DDBJ databases">
        <authorList>
            <person name="Corre E."/>
            <person name="Pelletier E."/>
            <person name="Niang G."/>
            <person name="Scheremetjew M."/>
            <person name="Finn R."/>
            <person name="Kale V."/>
            <person name="Holt S."/>
            <person name="Cochrane G."/>
            <person name="Meng A."/>
            <person name="Brown T."/>
            <person name="Cohen L."/>
        </authorList>
    </citation>
    <scope>NUCLEOTIDE SEQUENCE</scope>
    <source>
        <strain evidence="8">NY070348D</strain>
    </source>
</reference>
<dbReference type="PROSITE" id="PS51421">
    <property type="entry name" value="RAS"/>
    <property type="match status" value="1"/>
</dbReference>
<keyword evidence="6" id="KW-0449">Lipoprotein</keyword>
<comment type="similarity">
    <text evidence="2">Belongs to the small GTPase superfamily. Rab family.</text>
</comment>
<dbReference type="GO" id="GO:0003924">
    <property type="term" value="F:GTPase activity"/>
    <property type="evidence" value="ECO:0007669"/>
    <property type="project" value="InterPro"/>
</dbReference>
<dbReference type="PRINTS" id="PR00449">
    <property type="entry name" value="RASTRNSFRMNG"/>
</dbReference>
<dbReference type="FunFam" id="3.40.50.300:FF:000586">
    <property type="entry name" value="Rab family GTPase"/>
    <property type="match status" value="1"/>
</dbReference>
<dbReference type="PROSITE" id="PS51420">
    <property type="entry name" value="RHO"/>
    <property type="match status" value="1"/>
</dbReference>
<evidence type="ECO:0000256" key="1">
    <source>
        <dbReference type="ARBA" id="ARBA00004308"/>
    </source>
</evidence>
<dbReference type="SUPFAM" id="SSF52540">
    <property type="entry name" value="P-loop containing nucleoside triphosphate hydrolases"/>
    <property type="match status" value="1"/>
</dbReference>
<name>A0A7S2SPF5_9STRA</name>
<evidence type="ECO:0000256" key="7">
    <source>
        <dbReference type="SAM" id="MobiDB-lite"/>
    </source>
</evidence>
<proteinExistence type="inferred from homology"/>
<sequence>MLGDSLEADEHNDEDYSRGRGRSESFVNELEESEVRLKENILQQKLEGNDLVVSGTIGMQGGGGGGDALSFGKRSNGLATYDSMDDFQPVVKTQLSRKTLDIVTNLEHTKHHNSRAAPQASELFPQPVVNMSAEELEEEVALENQTKGKKRGSLQDENIKKDIRSTGLGNTREFASQDQGANNKKKAVSTASSQSTKSKDNRGGHGTKSKSKTGKSNSIMSMVNLHPYRKKNSSHGSGEREVPRGSNGNVKKGDASGLTLGSAMNENTNSHEDYDYHVKVLLLGDSGVGKTSLMLRFADNEFQPNLMSTAGVDFKVRYLENQKTKGKRIKCQIWDTAGQERFHVITRTYYRGSHGIALVYDVTNERSFEQINYWMNNIKNHAGKDVFVVLFGNKVDLPHRKVTYEQGKQAAAKHNALFYETSAKDGTNVLEAFEALSMNAVAIIESGMDSGSHPGQRQAGITMENKKKNCTIL</sequence>
<dbReference type="GO" id="GO:0005525">
    <property type="term" value="F:GTP binding"/>
    <property type="evidence" value="ECO:0007669"/>
    <property type="project" value="UniProtKB-KW"/>
</dbReference>
<comment type="subcellular location">
    <subcellularLocation>
        <location evidence="1">Endomembrane system</location>
    </subcellularLocation>
</comment>
<feature type="compositionally biased region" description="Basic and acidic residues" evidence="7">
    <location>
        <begin position="14"/>
        <end position="23"/>
    </location>
</feature>
<dbReference type="SMART" id="SM00173">
    <property type="entry name" value="RAS"/>
    <property type="match status" value="1"/>
</dbReference>
<keyword evidence="5" id="KW-0472">Membrane</keyword>
<accession>A0A7S2SPF5</accession>
<protein>
    <submittedName>
        <fullName evidence="8">Uncharacterized protein</fullName>
    </submittedName>
</protein>
<feature type="compositionally biased region" description="Acidic residues" evidence="7">
    <location>
        <begin position="1"/>
        <end position="13"/>
    </location>
</feature>
<evidence type="ECO:0000313" key="8">
    <source>
        <dbReference type="EMBL" id="CAD9705947.1"/>
    </source>
</evidence>
<dbReference type="CDD" id="cd00154">
    <property type="entry name" value="Rab"/>
    <property type="match status" value="1"/>
</dbReference>
<dbReference type="SMART" id="SM00177">
    <property type="entry name" value="ARF"/>
    <property type="match status" value="1"/>
</dbReference>
<evidence type="ECO:0000256" key="3">
    <source>
        <dbReference type="ARBA" id="ARBA00022741"/>
    </source>
</evidence>
<feature type="compositionally biased region" description="Basic and acidic residues" evidence="7">
    <location>
        <begin position="153"/>
        <end position="164"/>
    </location>
</feature>
<dbReference type="Pfam" id="PF00071">
    <property type="entry name" value="Ras"/>
    <property type="match status" value="1"/>
</dbReference>
<dbReference type="SMART" id="SM00175">
    <property type="entry name" value="RAB"/>
    <property type="match status" value="1"/>
</dbReference>
<dbReference type="NCBIfam" id="TIGR00231">
    <property type="entry name" value="small_GTP"/>
    <property type="match status" value="1"/>
</dbReference>
<dbReference type="SMART" id="SM00174">
    <property type="entry name" value="RHO"/>
    <property type="match status" value="1"/>
</dbReference>
<dbReference type="AlphaFoldDB" id="A0A7S2SPF5"/>
<feature type="compositionally biased region" description="Polar residues" evidence="7">
    <location>
        <begin position="167"/>
        <end position="182"/>
    </location>
</feature>
<feature type="region of interest" description="Disordered" evidence="7">
    <location>
        <begin position="1"/>
        <end position="29"/>
    </location>
</feature>
<gene>
    <name evidence="8" type="ORF">QSP1433_LOCUS16509</name>
</gene>
<organism evidence="8">
    <name type="scientific">Mucochytrium quahogii</name>
    <dbReference type="NCBI Taxonomy" id="96639"/>
    <lineage>
        <taxon>Eukaryota</taxon>
        <taxon>Sar</taxon>
        <taxon>Stramenopiles</taxon>
        <taxon>Bigyra</taxon>
        <taxon>Labyrinthulomycetes</taxon>
        <taxon>Thraustochytrida</taxon>
        <taxon>Thraustochytriidae</taxon>
        <taxon>Mucochytrium</taxon>
    </lineage>
</organism>
<evidence type="ECO:0000256" key="6">
    <source>
        <dbReference type="ARBA" id="ARBA00023288"/>
    </source>
</evidence>
<dbReference type="GO" id="GO:0012505">
    <property type="term" value="C:endomembrane system"/>
    <property type="evidence" value="ECO:0007669"/>
    <property type="project" value="UniProtKB-SubCell"/>
</dbReference>
<dbReference type="InterPro" id="IPR005225">
    <property type="entry name" value="Small_GTP-bd"/>
</dbReference>
<evidence type="ECO:0000256" key="2">
    <source>
        <dbReference type="ARBA" id="ARBA00006270"/>
    </source>
</evidence>
<feature type="region of interest" description="Disordered" evidence="7">
    <location>
        <begin position="138"/>
        <end position="266"/>
    </location>
</feature>
<evidence type="ECO:0000256" key="5">
    <source>
        <dbReference type="ARBA" id="ARBA00023136"/>
    </source>
</evidence>